<feature type="transmembrane region" description="Helical" evidence="6">
    <location>
        <begin position="202"/>
        <end position="225"/>
    </location>
</feature>
<protein>
    <recommendedName>
        <fullName evidence="9">Polysaccharide biosynthesis protein</fullName>
    </recommendedName>
</protein>
<evidence type="ECO:0000256" key="2">
    <source>
        <dbReference type="ARBA" id="ARBA00022475"/>
    </source>
</evidence>
<comment type="caution">
    <text evidence="7">The sequence shown here is derived from an EMBL/GenBank/DDBJ whole genome shotgun (WGS) entry which is preliminary data.</text>
</comment>
<evidence type="ECO:0000256" key="1">
    <source>
        <dbReference type="ARBA" id="ARBA00004651"/>
    </source>
</evidence>
<feature type="transmembrane region" description="Helical" evidence="6">
    <location>
        <begin position="246"/>
        <end position="265"/>
    </location>
</feature>
<reference evidence="7" key="1">
    <citation type="submission" date="2015-10" db="EMBL/GenBank/DDBJ databases">
        <title>Draft genome sequence of Salegentibacter mishustinae KCTC 12263.</title>
        <authorList>
            <person name="Lin W."/>
            <person name="Zheng Q."/>
        </authorList>
    </citation>
    <scope>NUCLEOTIDE SEQUENCE [LARGE SCALE GENOMIC DNA]</scope>
    <source>
        <strain evidence="7">KCTC 12263</strain>
    </source>
</reference>
<evidence type="ECO:0000313" key="8">
    <source>
        <dbReference type="Proteomes" id="UP000051643"/>
    </source>
</evidence>
<keyword evidence="5 6" id="KW-0472">Membrane</keyword>
<keyword evidence="4 6" id="KW-1133">Transmembrane helix</keyword>
<evidence type="ECO:0000256" key="4">
    <source>
        <dbReference type="ARBA" id="ARBA00022989"/>
    </source>
</evidence>
<feature type="transmembrane region" description="Helical" evidence="6">
    <location>
        <begin position="142"/>
        <end position="167"/>
    </location>
</feature>
<evidence type="ECO:0000256" key="5">
    <source>
        <dbReference type="ARBA" id="ARBA00023136"/>
    </source>
</evidence>
<feature type="transmembrane region" description="Helical" evidence="6">
    <location>
        <begin position="329"/>
        <end position="349"/>
    </location>
</feature>
<keyword evidence="3 6" id="KW-0812">Transmembrane</keyword>
<comment type="subcellular location">
    <subcellularLocation>
        <location evidence="1">Cell membrane</location>
        <topology evidence="1">Multi-pass membrane protein</topology>
    </subcellularLocation>
</comment>
<dbReference type="EMBL" id="LKTP01000001">
    <property type="protein sequence ID" value="KRG30652.1"/>
    <property type="molecule type" value="Genomic_DNA"/>
</dbReference>
<dbReference type="GO" id="GO:0005886">
    <property type="term" value="C:plasma membrane"/>
    <property type="evidence" value="ECO:0007669"/>
    <property type="project" value="UniProtKB-SubCell"/>
</dbReference>
<feature type="transmembrane region" description="Helical" evidence="6">
    <location>
        <begin position="56"/>
        <end position="74"/>
    </location>
</feature>
<feature type="transmembrane region" description="Helical" evidence="6">
    <location>
        <begin position="179"/>
        <end position="196"/>
    </location>
</feature>
<evidence type="ECO:0000313" key="7">
    <source>
        <dbReference type="EMBL" id="KRG30652.1"/>
    </source>
</evidence>
<feature type="transmembrane region" description="Helical" evidence="6">
    <location>
        <begin position="103"/>
        <end position="122"/>
    </location>
</feature>
<name>A0A0Q9ZC59_9FLAO</name>
<dbReference type="GO" id="GO:0042910">
    <property type="term" value="F:xenobiotic transmembrane transporter activity"/>
    <property type="evidence" value="ECO:0007669"/>
    <property type="project" value="InterPro"/>
</dbReference>
<feature type="transmembrane region" description="Helical" evidence="6">
    <location>
        <begin position="417"/>
        <end position="436"/>
    </location>
</feature>
<dbReference type="Pfam" id="PF01554">
    <property type="entry name" value="MatE"/>
    <property type="match status" value="1"/>
</dbReference>
<dbReference type="Proteomes" id="UP000051643">
    <property type="component" value="Unassembled WGS sequence"/>
</dbReference>
<feature type="transmembrane region" description="Helical" evidence="6">
    <location>
        <begin position="361"/>
        <end position="380"/>
    </location>
</feature>
<dbReference type="InterPro" id="IPR002528">
    <property type="entry name" value="MATE_fam"/>
</dbReference>
<keyword evidence="8" id="KW-1185">Reference proteome</keyword>
<evidence type="ECO:0008006" key="9">
    <source>
        <dbReference type="Google" id="ProtNLM"/>
    </source>
</evidence>
<proteinExistence type="predicted"/>
<dbReference type="PANTHER" id="PTHR30250">
    <property type="entry name" value="PST FAMILY PREDICTED COLANIC ACID TRANSPORTER"/>
    <property type="match status" value="1"/>
</dbReference>
<evidence type="ECO:0000256" key="3">
    <source>
        <dbReference type="ARBA" id="ARBA00022692"/>
    </source>
</evidence>
<organism evidence="7 8">
    <name type="scientific">Salegentibacter mishustinae</name>
    <dbReference type="NCBI Taxonomy" id="270918"/>
    <lineage>
        <taxon>Bacteria</taxon>
        <taxon>Pseudomonadati</taxon>
        <taxon>Bacteroidota</taxon>
        <taxon>Flavobacteriia</taxon>
        <taxon>Flavobacteriales</taxon>
        <taxon>Flavobacteriaceae</taxon>
        <taxon>Salegentibacter</taxon>
    </lineage>
</organism>
<dbReference type="STRING" id="270918.APR42_01950"/>
<evidence type="ECO:0000256" key="6">
    <source>
        <dbReference type="SAM" id="Phobius"/>
    </source>
</evidence>
<feature type="transmembrane region" description="Helical" evidence="6">
    <location>
        <begin position="392"/>
        <end position="411"/>
    </location>
</feature>
<gene>
    <name evidence="7" type="ORF">APR42_01950</name>
</gene>
<feature type="transmembrane region" description="Helical" evidence="6">
    <location>
        <begin position="289"/>
        <end position="308"/>
    </location>
</feature>
<sequence>MGGLLIRFREFVNRGGDRTSLAKKNIISSFGLKFFDIVLEFLLVPLSLTYLTQASYGIWLTIFSLINWFNFFDLGMSHGYRNKLTVALSENDLESAKKYTSTIYFTIGFISLSTLFIGLIIVPEINWQAILNTDDVSEDILASLMILLTIYFALNLTSKIISSVFLAKQMPFLSNIINTLTKLFILIGLSALVIFYGEENLIFYAGIFLICPLIILITISIYFFSGRYKNFKPTWKYFDKEIIRDLLGLGGKFFIIQIGVTMLFMSDNLIISHLLGPKEVTPYQITQKYFGIPLLLFTIVMTPFWSAITEAYAKKDFSWISNLIKKLNLGWLGICVMILIMLFVFYPFLNFWVGENIEVPFFLALQWAIFVLLQTHNQIYTYFLNGTGKLNLQMWTNIFTLALNIPLSIFFAKNLGFGSAGVIMATNISILLYLILRKIQYNKIINGKATGIWES</sequence>
<accession>A0A0Q9ZC59</accession>
<dbReference type="GO" id="GO:0015297">
    <property type="term" value="F:antiporter activity"/>
    <property type="evidence" value="ECO:0007669"/>
    <property type="project" value="InterPro"/>
</dbReference>
<dbReference type="InterPro" id="IPR050833">
    <property type="entry name" value="Poly_Biosynth_Transport"/>
</dbReference>
<dbReference type="AlphaFoldDB" id="A0A0Q9ZC59"/>
<dbReference type="RefSeq" id="WP_057480473.1">
    <property type="nucleotide sequence ID" value="NZ_BMWR01000002.1"/>
</dbReference>
<dbReference type="PANTHER" id="PTHR30250:SF11">
    <property type="entry name" value="O-ANTIGEN TRANSPORTER-RELATED"/>
    <property type="match status" value="1"/>
</dbReference>
<dbReference type="OrthoDB" id="512217at2"/>
<keyword evidence="2" id="KW-1003">Cell membrane</keyword>